<protein>
    <submittedName>
        <fullName evidence="2">Uncharacterized protein</fullName>
    </submittedName>
</protein>
<gene>
    <name evidence="2" type="ORF">T310_5809</name>
</gene>
<feature type="compositionally biased region" description="Polar residues" evidence="1">
    <location>
        <begin position="314"/>
        <end position="343"/>
    </location>
</feature>
<feature type="compositionally biased region" description="Polar residues" evidence="1">
    <location>
        <begin position="366"/>
        <end position="404"/>
    </location>
</feature>
<proteinExistence type="predicted"/>
<dbReference type="STRING" id="1408163.A0A0F4YPZ5"/>
<feature type="compositionally biased region" description="Polar residues" evidence="1">
    <location>
        <begin position="188"/>
        <end position="203"/>
    </location>
</feature>
<dbReference type="Proteomes" id="UP000053958">
    <property type="component" value="Unassembled WGS sequence"/>
</dbReference>
<dbReference type="GeneID" id="25318148"/>
<evidence type="ECO:0000313" key="3">
    <source>
        <dbReference type="Proteomes" id="UP000053958"/>
    </source>
</evidence>
<feature type="region of interest" description="Disordered" evidence="1">
    <location>
        <begin position="1"/>
        <end position="447"/>
    </location>
</feature>
<feature type="compositionally biased region" description="Low complexity" evidence="1">
    <location>
        <begin position="282"/>
        <end position="313"/>
    </location>
</feature>
<feature type="compositionally biased region" description="Basic and acidic residues" evidence="1">
    <location>
        <begin position="563"/>
        <end position="572"/>
    </location>
</feature>
<feature type="compositionally biased region" description="Polar residues" evidence="1">
    <location>
        <begin position="413"/>
        <end position="423"/>
    </location>
</feature>
<evidence type="ECO:0000256" key="1">
    <source>
        <dbReference type="SAM" id="MobiDB-lite"/>
    </source>
</evidence>
<feature type="compositionally biased region" description="Polar residues" evidence="1">
    <location>
        <begin position="573"/>
        <end position="583"/>
    </location>
</feature>
<dbReference type="RefSeq" id="XP_013326767.1">
    <property type="nucleotide sequence ID" value="XM_013471313.1"/>
</dbReference>
<dbReference type="EMBL" id="LASV01000283">
    <property type="protein sequence ID" value="KKA20155.1"/>
    <property type="molecule type" value="Genomic_DNA"/>
</dbReference>
<sequence length="621" mass="62697">MPKRGGKKKNNKNKGSGGGGAAAKAAVPDVKNVESTAQKEEERLEGESAEKTADSSATAPAALAASTETPVAGDAGEGDSKNDAQSSEPSVSEDKKEEVVEPAREKEDTPATAASEPAESVATTSPTDAMSAPAEKSSSEKETEDKTEATEDTKATSEESKPVSTPSETVVKDDTASKADAAAEVPTAQDTQKTDATPSTVPESNAEKSPSGEKDASLAAPHVKRPHQTPVFVTQESEQPPKKPRVDDHEVAAKMIGDSFATGKDASTSELDVPGRFPGTPSVADSAASVTGSAAGGPTSDATDSAKAKSSVANDTLASNTNSTDVADTVKANSSAANETVTSETDDVVGDVADSAKAKESAATDALTSKTDNVSENVTDNVKASQSVANDNVTSEKTADTTSAQKDDDNKGPATTASTSDNQPAPAASDAAPDAAPDKLTTEQIAGAGNGVATAGLGTQVLNKSNNGDISSTKAATSDSPLVATGVDTSSKVVDAGASAAKDSDANQTSATNGQSSSQAAQDSTQAAQPEESKPDKPEEAAPAKNDDVNGKADSAPANTSEPEQKPQETPDRSQSTAAIAQTKSKSSGKSSEKKGGFFAWLKRKFRGEKSEKSVNGTTSN</sequence>
<feature type="compositionally biased region" description="Low complexity" evidence="1">
    <location>
        <begin position="424"/>
        <end position="435"/>
    </location>
</feature>
<comment type="caution">
    <text evidence="2">The sequence shown here is derived from an EMBL/GenBank/DDBJ whole genome shotgun (WGS) entry which is preliminary data.</text>
</comment>
<evidence type="ECO:0000313" key="2">
    <source>
        <dbReference type="EMBL" id="KKA20155.1"/>
    </source>
</evidence>
<feature type="compositionally biased region" description="Polar residues" evidence="1">
    <location>
        <begin position="461"/>
        <end position="480"/>
    </location>
</feature>
<feature type="compositionally biased region" description="Low complexity" evidence="1">
    <location>
        <begin position="54"/>
        <end position="67"/>
    </location>
</feature>
<feature type="compositionally biased region" description="Low complexity" evidence="1">
    <location>
        <begin position="515"/>
        <end position="529"/>
    </location>
</feature>
<dbReference type="AlphaFoldDB" id="A0A0F4YPZ5"/>
<feature type="compositionally biased region" description="Low complexity" evidence="1">
    <location>
        <begin position="490"/>
        <end position="501"/>
    </location>
</feature>
<keyword evidence="3" id="KW-1185">Reference proteome</keyword>
<feature type="region of interest" description="Disordered" evidence="1">
    <location>
        <begin position="461"/>
        <end position="621"/>
    </location>
</feature>
<accession>A0A0F4YPZ5</accession>
<feature type="compositionally biased region" description="Basic and acidic residues" evidence="1">
    <location>
        <begin position="531"/>
        <end position="551"/>
    </location>
</feature>
<name>A0A0F4YPZ5_RASE3</name>
<feature type="compositionally biased region" description="Basic and acidic residues" evidence="1">
    <location>
        <begin position="92"/>
        <end position="109"/>
    </location>
</feature>
<feature type="compositionally biased region" description="Basic and acidic residues" evidence="1">
    <location>
        <begin position="239"/>
        <end position="252"/>
    </location>
</feature>
<feature type="compositionally biased region" description="Basic and acidic residues" evidence="1">
    <location>
        <begin position="137"/>
        <end position="161"/>
    </location>
</feature>
<dbReference type="OrthoDB" id="4227439at2759"/>
<organism evidence="2 3">
    <name type="scientific">Rasamsonia emersonii (strain ATCC 16479 / CBS 393.64 / IMI 116815)</name>
    <dbReference type="NCBI Taxonomy" id="1408163"/>
    <lineage>
        <taxon>Eukaryota</taxon>
        <taxon>Fungi</taxon>
        <taxon>Dikarya</taxon>
        <taxon>Ascomycota</taxon>
        <taxon>Pezizomycotina</taxon>
        <taxon>Eurotiomycetes</taxon>
        <taxon>Eurotiomycetidae</taxon>
        <taxon>Eurotiales</taxon>
        <taxon>Trichocomaceae</taxon>
        <taxon>Rasamsonia</taxon>
    </lineage>
</organism>
<reference evidence="2 3" key="1">
    <citation type="submission" date="2015-04" db="EMBL/GenBank/DDBJ databases">
        <authorList>
            <person name="Heijne W.H."/>
            <person name="Fedorova N.D."/>
            <person name="Nierman W.C."/>
            <person name="Vollebregt A.W."/>
            <person name="Zhao Z."/>
            <person name="Wu L."/>
            <person name="Kumar M."/>
            <person name="Stam H."/>
            <person name="van den Berg M.A."/>
            <person name="Pel H.J."/>
        </authorList>
    </citation>
    <scope>NUCLEOTIDE SEQUENCE [LARGE SCALE GENOMIC DNA]</scope>
    <source>
        <strain evidence="2 3">CBS 393.64</strain>
    </source>
</reference>
<feature type="compositionally biased region" description="Basic residues" evidence="1">
    <location>
        <begin position="1"/>
        <end position="12"/>
    </location>
</feature>
<feature type="compositionally biased region" description="Basic and acidic residues" evidence="1">
    <location>
        <begin position="37"/>
        <end position="53"/>
    </location>
</feature>